<dbReference type="PANTHER" id="PTHR10039">
    <property type="entry name" value="AMELOGENIN"/>
    <property type="match status" value="1"/>
</dbReference>
<dbReference type="Gene3D" id="3.40.50.300">
    <property type="entry name" value="P-loop containing nucleotide triphosphate hydrolases"/>
    <property type="match status" value="1"/>
</dbReference>
<evidence type="ECO:0000256" key="1">
    <source>
        <dbReference type="ARBA" id="ARBA00022737"/>
    </source>
</evidence>
<dbReference type="AlphaFoldDB" id="A0A9P7H2K9"/>
<reference evidence="5" key="1">
    <citation type="submission" date="2021-04" db="EMBL/GenBank/DDBJ databases">
        <title>Draft genome of Fusarium avenaceum strain F156N33, isolated from an atmospheric sample in Virginia.</title>
        <authorList>
            <person name="Yang S."/>
            <person name="Vinatzer B.A."/>
            <person name="Coleman J."/>
        </authorList>
    </citation>
    <scope>NUCLEOTIDE SEQUENCE</scope>
    <source>
        <strain evidence="5">F156N33</strain>
    </source>
</reference>
<keyword evidence="3" id="KW-0472">Membrane</keyword>
<evidence type="ECO:0000256" key="2">
    <source>
        <dbReference type="SAM" id="MobiDB-lite"/>
    </source>
</evidence>
<keyword evidence="6" id="KW-1185">Reference proteome</keyword>
<keyword evidence="3" id="KW-0812">Transmembrane</keyword>
<keyword evidence="1" id="KW-0677">Repeat</keyword>
<dbReference type="Proteomes" id="UP000782241">
    <property type="component" value="Unassembled WGS sequence"/>
</dbReference>
<name>A0A9P7H2K9_9HYPO</name>
<dbReference type="Pfam" id="PF24883">
    <property type="entry name" value="NPHP3_N"/>
    <property type="match status" value="1"/>
</dbReference>
<dbReference type="SUPFAM" id="SSF52540">
    <property type="entry name" value="P-loop containing nucleoside triphosphate hydrolases"/>
    <property type="match status" value="1"/>
</dbReference>
<protein>
    <recommendedName>
        <fullName evidence="4">Nephrocystin 3-like N-terminal domain-containing protein</fullName>
    </recommendedName>
</protein>
<dbReference type="EMBL" id="JAGPUO010000016">
    <property type="protein sequence ID" value="KAG5657880.1"/>
    <property type="molecule type" value="Genomic_DNA"/>
</dbReference>
<comment type="caution">
    <text evidence="5">The sequence shown here is derived from an EMBL/GenBank/DDBJ whole genome shotgun (WGS) entry which is preliminary data.</text>
</comment>
<dbReference type="InterPro" id="IPR027417">
    <property type="entry name" value="P-loop_NTPase"/>
</dbReference>
<organism evidence="5 6">
    <name type="scientific">Fusarium avenaceum</name>
    <dbReference type="NCBI Taxonomy" id="40199"/>
    <lineage>
        <taxon>Eukaryota</taxon>
        <taxon>Fungi</taxon>
        <taxon>Dikarya</taxon>
        <taxon>Ascomycota</taxon>
        <taxon>Pezizomycotina</taxon>
        <taxon>Sordariomycetes</taxon>
        <taxon>Hypocreomycetidae</taxon>
        <taxon>Hypocreales</taxon>
        <taxon>Nectriaceae</taxon>
        <taxon>Fusarium</taxon>
        <taxon>Fusarium tricinctum species complex</taxon>
    </lineage>
</organism>
<dbReference type="InterPro" id="IPR056884">
    <property type="entry name" value="NPHP3-like_N"/>
</dbReference>
<keyword evidence="3" id="KW-1133">Transmembrane helix</keyword>
<feature type="transmembrane region" description="Helical" evidence="3">
    <location>
        <begin position="1074"/>
        <end position="1091"/>
    </location>
</feature>
<dbReference type="PANTHER" id="PTHR10039:SF5">
    <property type="entry name" value="NACHT DOMAIN-CONTAINING PROTEIN"/>
    <property type="match status" value="1"/>
</dbReference>
<evidence type="ECO:0000313" key="5">
    <source>
        <dbReference type="EMBL" id="KAG5657880.1"/>
    </source>
</evidence>
<evidence type="ECO:0000256" key="3">
    <source>
        <dbReference type="SAM" id="Phobius"/>
    </source>
</evidence>
<feature type="region of interest" description="Disordered" evidence="2">
    <location>
        <begin position="247"/>
        <end position="268"/>
    </location>
</feature>
<evidence type="ECO:0000313" key="6">
    <source>
        <dbReference type="Proteomes" id="UP000782241"/>
    </source>
</evidence>
<sequence length="1105" mass="124998">MEHQVSLQLAMDPVTAVGLASAIVSFVPLGINLLKNAREIRDSVDGSLERNQTRKAITEEMQAVSRRLRPTDQTRIAPEQKGLYDLALKCHELSQQILKLLDKIKPQPKSSFGTYRSAFRAWSMESEIKDLEKRLDDCRSQLALGLIDLLNQNTTAYYEKLLSVAQNDASRLEELQGHIEMLKKGVQVGHIGSEVCDQVRSLLALQEDVLAAIYQQRILRSMRFNGMHERDDRVHLPHESTFEWLLEDNEPTDQDKSQPAQNTTEEEEITAVRLKSRTIFLNWLSSSEGIFHISGKLGSGKSTLMKLLYTHSQTRTQLQKWAGSYSLLIPRFFFWKPGSELQKSLDGLCRSILHDILEARPELIQQVLPEIWNQATSSPWQIQSKLNMSADAFKSGLERLISIGSLALLPGVDLRFCFFIDGLDECEESHGKDYIYLVKLLKDWVKISQGRLKMVVSSRDYNVFLNGFSADQRLQLHQLTWFDMRHYVRDSLEHIQNEHLKRYLLHSIPEKANGIFLWIVLVVNEIRKKVEDEASQEQLLRLLDNLPPGIEALFQHVLSGLETNDRRMAYQTMAILRTAQENHLPLSLLAFSYLEEYEEDHDFSTRERFMVLGHNVLDTDRPPSRSVKQLRGICGGLVEARGITDPVAQQSWKLGFTHRSIPEMLDTSGTKRDMKSSLAHFDAVNALSHLIFAEVQFINDKKAARRLCGGITWMRLTERVDTPPYHFLQTMTSWVGDAFGVDADPSQILVFHGTSTYATGGLHSLVRYGALVTRHNFSTICQAAMLGHIEYVRWAFENDIKAVDEPWKRALVASVLLDNHVRGSTPIDNVGFFFESVFLSDEVACFEARKFPQLFPQLVSVSESPDEVVEQASVDSNGPISVSSNYATCYDLTIWQRYLVSCFLGWAGSKYPFHPDRFGIAAEQFMKHGAPTGFHVTIDNSESTKYVVLHFGGTARPLSVELGDNFEAPLEQFVCTGSSGISFREWIEVVEQKNKARLFHLLNTTERGACEFEEGDSVTKVIERSQTSTDLSSSHRTVTNMSIVPPLPQVVNPSMIFCIILPGKYLFIRTQSKVLTLGVASVVLLGIYLVGVRRVGEGETAGLEH</sequence>
<evidence type="ECO:0000259" key="4">
    <source>
        <dbReference type="Pfam" id="PF24883"/>
    </source>
</evidence>
<accession>A0A9P7H2K9</accession>
<feature type="domain" description="Nephrocystin 3-like N-terminal" evidence="4">
    <location>
        <begin position="277"/>
        <end position="459"/>
    </location>
</feature>
<proteinExistence type="predicted"/>
<gene>
    <name evidence="5" type="ORF">KAF25_007913</name>
</gene>